<sequence>MMRFPVWFIAVFTALVWTSGGAAADPLGTSVVVRVVGTSPSWGQEGVPAWQTAAPVKQETQYRLYDLQIGRNASLQPIFLALYAFSNETPGNYTSQLPENEWIAYRDAHLVRRIELSPQGADGAETLAGLVSLFDEVIDAEDIRRLIVSYAGHGGPSVFFENAISLNEGRTLLWHLRERIGFRPLIMDFSTNCDVGYFDFMVQFNDVANFALASEHPVGGWGPDTDQVDQWIARGHDANLHQFWSRANTEAEALNASVEMRHAYWETGSESQENQSVRQSLAGYDLQRFRAFMEGFVNAGLVDDADDLTPQSDLGAHVYATSNTELVSRFEAFRSQYRNNNGAAFDWNTPSFGFRVFNRQSFVSLADTLVRGAWDGQMQVAGLGAAILPTSRAGQVGSTVTAFATMTNNSTRALQNCRPTPSNRVVAPLGFAFQTTDPATNALVGEPGVAATLQPGGSQTFMFSIELFDELAPAELDVSFRCDGNAVSGDNGYARRVGGINTFTVSSSLDPIPDIIALAATATSNGVLEIAAPGQAGAFAVGTFNLGAGDTITARPVLSDAGLPATLTICLTDATGACASPRAESIDAMILQNQSQSYAVFARTQGAIPLQAAVNRINVGFRDSTGALRGSTSVAIRTR</sequence>
<proteinExistence type="predicted"/>
<organism evidence="2 3">
    <name type="scientific">Hyphobacterium vulgare</name>
    <dbReference type="NCBI Taxonomy" id="1736751"/>
    <lineage>
        <taxon>Bacteria</taxon>
        <taxon>Pseudomonadati</taxon>
        <taxon>Pseudomonadota</taxon>
        <taxon>Alphaproteobacteria</taxon>
        <taxon>Maricaulales</taxon>
        <taxon>Maricaulaceae</taxon>
        <taxon>Hyphobacterium</taxon>
    </lineage>
</organism>
<keyword evidence="3" id="KW-1185">Reference proteome</keyword>
<protein>
    <submittedName>
        <fullName evidence="2">Uncharacterized protein</fullName>
    </submittedName>
</protein>
<gene>
    <name evidence="2" type="ORF">ACFOOR_05700</name>
</gene>
<dbReference type="Proteomes" id="UP001595379">
    <property type="component" value="Unassembled WGS sequence"/>
</dbReference>
<feature type="signal peptide" evidence="1">
    <location>
        <begin position="1"/>
        <end position="24"/>
    </location>
</feature>
<evidence type="ECO:0000313" key="3">
    <source>
        <dbReference type="Proteomes" id="UP001595379"/>
    </source>
</evidence>
<name>A0ABV6ZW47_9PROT</name>
<feature type="chain" id="PRO_5046830647" evidence="1">
    <location>
        <begin position="25"/>
        <end position="639"/>
    </location>
</feature>
<reference evidence="3" key="1">
    <citation type="journal article" date="2019" name="Int. J. Syst. Evol. Microbiol.">
        <title>The Global Catalogue of Microorganisms (GCM) 10K type strain sequencing project: providing services to taxonomists for standard genome sequencing and annotation.</title>
        <authorList>
            <consortium name="The Broad Institute Genomics Platform"/>
            <consortium name="The Broad Institute Genome Sequencing Center for Infectious Disease"/>
            <person name="Wu L."/>
            <person name="Ma J."/>
        </authorList>
    </citation>
    <scope>NUCLEOTIDE SEQUENCE [LARGE SCALE GENOMIC DNA]</scope>
    <source>
        <strain evidence="3">KCTC 52487</strain>
    </source>
</reference>
<keyword evidence="1" id="KW-0732">Signal</keyword>
<dbReference type="EMBL" id="JBHRSV010000005">
    <property type="protein sequence ID" value="MFC2925594.1"/>
    <property type="molecule type" value="Genomic_DNA"/>
</dbReference>
<evidence type="ECO:0000256" key="1">
    <source>
        <dbReference type="SAM" id="SignalP"/>
    </source>
</evidence>
<dbReference type="RefSeq" id="WP_343165359.1">
    <property type="nucleotide sequence ID" value="NZ_JBHRSV010000005.1"/>
</dbReference>
<comment type="caution">
    <text evidence="2">The sequence shown here is derived from an EMBL/GenBank/DDBJ whole genome shotgun (WGS) entry which is preliminary data.</text>
</comment>
<accession>A0ABV6ZW47</accession>
<evidence type="ECO:0000313" key="2">
    <source>
        <dbReference type="EMBL" id="MFC2925594.1"/>
    </source>
</evidence>